<dbReference type="AlphaFoldDB" id="A0A1R1PTX5"/>
<evidence type="ECO:0000256" key="1">
    <source>
        <dbReference type="ARBA" id="ARBA00004180"/>
    </source>
</evidence>
<organism evidence="8 9">
    <name type="scientific">Zancudomyces culisetae</name>
    <name type="common">Gut fungus</name>
    <name type="synonym">Smittium culisetae</name>
    <dbReference type="NCBI Taxonomy" id="1213189"/>
    <lineage>
        <taxon>Eukaryota</taxon>
        <taxon>Fungi</taxon>
        <taxon>Fungi incertae sedis</taxon>
        <taxon>Zoopagomycota</taxon>
        <taxon>Kickxellomycotina</taxon>
        <taxon>Harpellomycetes</taxon>
        <taxon>Harpellales</taxon>
        <taxon>Legeriomycetaceae</taxon>
        <taxon>Zancudomyces</taxon>
    </lineage>
</organism>
<keyword evidence="9" id="KW-1185">Reference proteome</keyword>
<dbReference type="GO" id="GO:0030132">
    <property type="term" value="C:clathrin coat of coated pit"/>
    <property type="evidence" value="ECO:0007669"/>
    <property type="project" value="InterPro"/>
</dbReference>
<dbReference type="EMBL" id="LSSK01000194">
    <property type="protein sequence ID" value="OMH84446.1"/>
    <property type="molecule type" value="Genomic_DNA"/>
</dbReference>
<keyword evidence="5 6" id="KW-0968">Cytoplasmic vesicle</keyword>
<keyword evidence="4 6" id="KW-0168">Coated pit</keyword>
<keyword evidence="3 6" id="KW-0472">Membrane</keyword>
<evidence type="ECO:0000313" key="8">
    <source>
        <dbReference type="EMBL" id="OMH84446.1"/>
    </source>
</evidence>
<evidence type="ECO:0000256" key="3">
    <source>
        <dbReference type="ARBA" id="ARBA00023136"/>
    </source>
</evidence>
<evidence type="ECO:0000256" key="4">
    <source>
        <dbReference type="ARBA" id="ARBA00023176"/>
    </source>
</evidence>
<feature type="region of interest" description="Disordered" evidence="7">
    <location>
        <begin position="1"/>
        <end position="105"/>
    </location>
</feature>
<evidence type="ECO:0000313" key="9">
    <source>
        <dbReference type="Proteomes" id="UP000188320"/>
    </source>
</evidence>
<comment type="function">
    <text evidence="6">Clathrin is the major protein of the polyhedral coat of coated pits and vesicles.</text>
</comment>
<evidence type="ECO:0000256" key="2">
    <source>
        <dbReference type="ARBA" id="ARBA00005263"/>
    </source>
</evidence>
<comment type="similarity">
    <text evidence="2 6">Belongs to the clathrin light chain family.</text>
</comment>
<dbReference type="Pfam" id="PF01086">
    <property type="entry name" value="Clathrin_lg_ch"/>
    <property type="match status" value="1"/>
</dbReference>
<feature type="compositionally biased region" description="Polar residues" evidence="7">
    <location>
        <begin position="66"/>
        <end position="78"/>
    </location>
</feature>
<sequence length="245" mass="27084">MGKNSKKAEAKKQALETEKPELQGGALAGDVQDDFDDQDFGNFEQADEPIASVGTPNLDATDKPSKTLSPSAESIQYESETSKISAISSVSSPNINPKHGPTAEQQKLLEDWKQRIADIIAKRDEEAKVKRETELKSAKEQIENFYKEYNEKKDKANSEAKEKSEAAAEALKTRDNLKDSKDGFWEKVAKQIEDTQTSLRLQEQLLKGSTSSGADISETTNRDDFMYEMIKSLAADPNSPCSIDA</sequence>
<dbReference type="GO" id="GO:0005198">
    <property type="term" value="F:structural molecule activity"/>
    <property type="evidence" value="ECO:0007669"/>
    <property type="project" value="InterPro"/>
</dbReference>
<proteinExistence type="inferred from homology"/>
<dbReference type="GO" id="GO:0016192">
    <property type="term" value="P:vesicle-mediated transport"/>
    <property type="evidence" value="ECO:0007669"/>
    <property type="project" value="InterPro"/>
</dbReference>
<feature type="region of interest" description="Disordered" evidence="7">
    <location>
        <begin position="150"/>
        <end position="175"/>
    </location>
</feature>
<dbReference type="Proteomes" id="UP000188320">
    <property type="component" value="Unassembled WGS sequence"/>
</dbReference>
<protein>
    <recommendedName>
        <fullName evidence="6">Clathrin light chain</fullName>
    </recommendedName>
</protein>
<reference evidence="9" key="1">
    <citation type="submission" date="2017-01" db="EMBL/GenBank/DDBJ databases">
        <authorList>
            <person name="Wang Y."/>
            <person name="White M."/>
            <person name="Kvist S."/>
            <person name="Moncalvo J.-M."/>
        </authorList>
    </citation>
    <scope>NUCLEOTIDE SEQUENCE [LARGE SCALE GENOMIC DNA]</scope>
    <source>
        <strain evidence="9">COL-18-3</strain>
    </source>
</reference>
<feature type="compositionally biased region" description="Low complexity" evidence="7">
    <location>
        <begin position="82"/>
        <end position="95"/>
    </location>
</feature>
<comment type="subcellular location">
    <subcellularLocation>
        <location evidence="1 6">Cytoplasmic vesicle membrane</location>
        <topology evidence="1 6">Peripheral membrane protein</topology>
        <orientation evidence="1 6">Cytoplasmic side</orientation>
    </subcellularLocation>
    <subcellularLocation>
        <location evidence="6">Membrane</location>
        <location evidence="6">Coated pit</location>
        <topology evidence="6">Peripheral membrane protein</topology>
        <orientation evidence="6">Cytoplasmic side</orientation>
    </subcellularLocation>
    <text evidence="6">Cytoplasmic face of coated pits and vesicles.</text>
</comment>
<dbReference type="GO" id="GO:0030130">
    <property type="term" value="C:clathrin coat of trans-Golgi network vesicle"/>
    <property type="evidence" value="ECO:0007669"/>
    <property type="project" value="InterPro"/>
</dbReference>
<accession>A0A1R1PTX5</accession>
<dbReference type="InterPro" id="IPR000996">
    <property type="entry name" value="Clathrin_L-chain"/>
</dbReference>
<name>A0A1R1PTX5_ZANCU</name>
<gene>
    <name evidence="8" type="ORF">AX774_g2027</name>
</gene>
<dbReference type="GO" id="GO:0006886">
    <property type="term" value="P:intracellular protein transport"/>
    <property type="evidence" value="ECO:0007669"/>
    <property type="project" value="InterPro"/>
</dbReference>
<comment type="caution">
    <text evidence="8">The sequence shown here is derived from an EMBL/GenBank/DDBJ whole genome shotgun (WGS) entry which is preliminary data.</text>
</comment>
<evidence type="ECO:0000256" key="5">
    <source>
        <dbReference type="ARBA" id="ARBA00023329"/>
    </source>
</evidence>
<feature type="compositionally biased region" description="Basic and acidic residues" evidence="7">
    <location>
        <begin position="1"/>
        <end position="21"/>
    </location>
</feature>
<evidence type="ECO:0000256" key="7">
    <source>
        <dbReference type="SAM" id="MobiDB-lite"/>
    </source>
</evidence>
<evidence type="ECO:0000256" key="6">
    <source>
        <dbReference type="RuleBase" id="RU363137"/>
    </source>
</evidence>